<evidence type="ECO:0000313" key="1">
    <source>
        <dbReference type="EMBL" id="MBD2200190.1"/>
    </source>
</evidence>
<keyword evidence="2" id="KW-1185">Reference proteome</keyword>
<comment type="caution">
    <text evidence="1">The sequence shown here is derived from an EMBL/GenBank/DDBJ whole genome shotgun (WGS) entry which is preliminary data.</text>
</comment>
<gene>
    <name evidence="1" type="ORF">H6G24_32785</name>
</gene>
<proteinExistence type="predicted"/>
<dbReference type="RefSeq" id="WP_190550736.1">
    <property type="nucleotide sequence ID" value="NZ_CAWPNO010000116.1"/>
</dbReference>
<name>A0ABR8AKX9_9CYAN</name>
<dbReference type="Proteomes" id="UP000658514">
    <property type="component" value="Unassembled WGS sequence"/>
</dbReference>
<accession>A0ABR8AKX9</accession>
<sequence>MSWTSLTASFVLGLISPFFNEMNLPNQGHHQLGTTEVLTEVSQEIKDLSNKEIALATPKTIKVWINTFIPDAMVKDPVGRCFTGDNRGLSNDIHASSRTHQEIEFDVATLTKTIDWKDTGTTHKVDCSTGNILEEGKASTAQLTNGTIKRSGSNVLVNFKAAAKNPLLTGAPAIDLNITFKINPATREVSIVGHHDGFPAYEAYVTADGGAGTLVYSHDPRATGDTPSSLFPPMEIAAKNDVVKF</sequence>
<dbReference type="InterPro" id="IPR021631">
    <property type="entry name" value="DUF3238"/>
</dbReference>
<organism evidence="1 2">
    <name type="scientific">Calothrix parietina FACHB-288</name>
    <dbReference type="NCBI Taxonomy" id="2692896"/>
    <lineage>
        <taxon>Bacteria</taxon>
        <taxon>Bacillati</taxon>
        <taxon>Cyanobacteriota</taxon>
        <taxon>Cyanophyceae</taxon>
        <taxon>Nostocales</taxon>
        <taxon>Calotrichaceae</taxon>
        <taxon>Calothrix</taxon>
    </lineage>
</organism>
<reference evidence="1 2" key="1">
    <citation type="journal article" date="2020" name="ISME J.">
        <title>Comparative genomics reveals insights into cyanobacterial evolution and habitat adaptation.</title>
        <authorList>
            <person name="Chen M.Y."/>
            <person name="Teng W.K."/>
            <person name="Zhao L."/>
            <person name="Hu C.X."/>
            <person name="Zhou Y.K."/>
            <person name="Han B.P."/>
            <person name="Song L.R."/>
            <person name="Shu W.S."/>
        </authorList>
    </citation>
    <scope>NUCLEOTIDE SEQUENCE [LARGE SCALE GENOMIC DNA]</scope>
    <source>
        <strain evidence="1 2">FACHB-288</strain>
    </source>
</reference>
<evidence type="ECO:0000313" key="2">
    <source>
        <dbReference type="Proteomes" id="UP000658514"/>
    </source>
</evidence>
<dbReference type="EMBL" id="JACJQH010000079">
    <property type="protein sequence ID" value="MBD2200190.1"/>
    <property type="molecule type" value="Genomic_DNA"/>
</dbReference>
<dbReference type="Pfam" id="PF11579">
    <property type="entry name" value="DUF3238"/>
    <property type="match status" value="1"/>
</dbReference>
<protein>
    <submittedName>
        <fullName evidence="1">DUF3238 domain-containing protein</fullName>
    </submittedName>
</protein>